<dbReference type="InterPro" id="IPR045148">
    <property type="entry name" value="TCRG1-like"/>
</dbReference>
<evidence type="ECO:0000313" key="3">
    <source>
        <dbReference type="EMBL" id="KAJ8404857.1"/>
    </source>
</evidence>
<dbReference type="AlphaFoldDB" id="A0AAD7SMQ2"/>
<name>A0AAD7SMQ2_9TELE</name>
<dbReference type="GO" id="GO:0003712">
    <property type="term" value="F:transcription coregulator activity"/>
    <property type="evidence" value="ECO:0007669"/>
    <property type="project" value="TreeGrafter"/>
</dbReference>
<sequence>MLPIRRLKGQPSLWPMSAEPTPWVWVLPATSGLCRIGASAPPFLISSHPPPLLQAVSTSWQLSCDPFLPLMRIPSTPEPTIHQFPLPSVQWELPSRPPVMGFRPSASMDLVPVFPHVYHSILPPPFGKGWVEKRYPDYKVYVNNALALDTTWPGPEDIGIFQRHDKPLLMTNQMAMSISRPTAASRNFHTLLVSPQRISGCPVAIKRVRSHKRIALAAAAAAMMAMESERPLTASGQPIRLLSLSPIRIPILTAPISGTVSGGMTVIV</sequence>
<evidence type="ECO:0000259" key="2">
    <source>
        <dbReference type="PROSITE" id="PS50020"/>
    </source>
</evidence>
<evidence type="ECO:0000256" key="1">
    <source>
        <dbReference type="ARBA" id="ARBA00022737"/>
    </source>
</evidence>
<evidence type="ECO:0000313" key="4">
    <source>
        <dbReference type="Proteomes" id="UP001221898"/>
    </source>
</evidence>
<protein>
    <recommendedName>
        <fullName evidence="2">WW domain-containing protein</fullName>
    </recommendedName>
</protein>
<keyword evidence="4" id="KW-1185">Reference proteome</keyword>
<reference evidence="3" key="1">
    <citation type="journal article" date="2023" name="Science">
        <title>Genome structures resolve the early diversification of teleost fishes.</title>
        <authorList>
            <person name="Parey E."/>
            <person name="Louis A."/>
            <person name="Montfort J."/>
            <person name="Bouchez O."/>
            <person name="Roques C."/>
            <person name="Iampietro C."/>
            <person name="Lluch J."/>
            <person name="Castinel A."/>
            <person name="Donnadieu C."/>
            <person name="Desvignes T."/>
            <person name="Floi Bucao C."/>
            <person name="Jouanno E."/>
            <person name="Wen M."/>
            <person name="Mejri S."/>
            <person name="Dirks R."/>
            <person name="Jansen H."/>
            <person name="Henkel C."/>
            <person name="Chen W.J."/>
            <person name="Zahm M."/>
            <person name="Cabau C."/>
            <person name="Klopp C."/>
            <person name="Thompson A.W."/>
            <person name="Robinson-Rechavi M."/>
            <person name="Braasch I."/>
            <person name="Lecointre G."/>
            <person name="Bobe J."/>
            <person name="Postlethwait J.H."/>
            <person name="Berthelot C."/>
            <person name="Roest Crollius H."/>
            <person name="Guiguen Y."/>
        </authorList>
    </citation>
    <scope>NUCLEOTIDE SEQUENCE</scope>
    <source>
        <strain evidence="3">NC1722</strain>
    </source>
</reference>
<dbReference type="PANTHER" id="PTHR15377:SF5">
    <property type="entry name" value="TRANSCRIPTION ELONGATION REGULATOR 1-LIKE PROTEIN"/>
    <property type="match status" value="1"/>
</dbReference>
<accession>A0AAD7SMQ2</accession>
<dbReference type="GO" id="GO:0070063">
    <property type="term" value="F:RNA polymerase binding"/>
    <property type="evidence" value="ECO:0007669"/>
    <property type="project" value="InterPro"/>
</dbReference>
<dbReference type="Proteomes" id="UP001221898">
    <property type="component" value="Unassembled WGS sequence"/>
</dbReference>
<feature type="domain" description="WW" evidence="2">
    <location>
        <begin position="124"/>
        <end position="157"/>
    </location>
</feature>
<gene>
    <name evidence="3" type="ORF">AAFF_G00332440</name>
</gene>
<comment type="caution">
    <text evidence="3">The sequence shown here is derived from an EMBL/GenBank/DDBJ whole genome shotgun (WGS) entry which is preliminary data.</text>
</comment>
<dbReference type="EMBL" id="JAINUG010000051">
    <property type="protein sequence ID" value="KAJ8404857.1"/>
    <property type="molecule type" value="Genomic_DNA"/>
</dbReference>
<organism evidence="3 4">
    <name type="scientific">Aldrovandia affinis</name>
    <dbReference type="NCBI Taxonomy" id="143900"/>
    <lineage>
        <taxon>Eukaryota</taxon>
        <taxon>Metazoa</taxon>
        <taxon>Chordata</taxon>
        <taxon>Craniata</taxon>
        <taxon>Vertebrata</taxon>
        <taxon>Euteleostomi</taxon>
        <taxon>Actinopterygii</taxon>
        <taxon>Neopterygii</taxon>
        <taxon>Teleostei</taxon>
        <taxon>Notacanthiformes</taxon>
        <taxon>Halosauridae</taxon>
        <taxon>Aldrovandia</taxon>
    </lineage>
</organism>
<dbReference type="PANTHER" id="PTHR15377">
    <property type="entry name" value="TRANSCRIPTION ELONGATION REGULATOR 1"/>
    <property type="match status" value="1"/>
</dbReference>
<proteinExistence type="predicted"/>
<keyword evidence="1" id="KW-0677">Repeat</keyword>
<dbReference type="GO" id="GO:0005634">
    <property type="term" value="C:nucleus"/>
    <property type="evidence" value="ECO:0007669"/>
    <property type="project" value="TreeGrafter"/>
</dbReference>
<dbReference type="PROSITE" id="PS50020">
    <property type="entry name" value="WW_DOMAIN_2"/>
    <property type="match status" value="1"/>
</dbReference>
<dbReference type="InterPro" id="IPR001202">
    <property type="entry name" value="WW_dom"/>
</dbReference>